<comment type="caution">
    <text evidence="1">The sequence shown here is derived from an EMBL/GenBank/DDBJ whole genome shotgun (WGS) entry which is preliminary data.</text>
</comment>
<proteinExistence type="predicted"/>
<name>A0A1A2NMP0_MYCSD</name>
<dbReference type="RefSeq" id="WP_064923119.1">
    <property type="nucleotide sequence ID" value="NZ_LZJK01000127.1"/>
</dbReference>
<reference evidence="2" key="1">
    <citation type="submission" date="2016-06" db="EMBL/GenBank/DDBJ databases">
        <authorList>
            <person name="Sutton G."/>
            <person name="Brinkac L."/>
            <person name="Sanka R."/>
            <person name="Adams M."/>
            <person name="Lau E."/>
            <person name="Sam S."/>
            <person name="Sreng N."/>
            <person name="Him V."/>
            <person name="Kerleguer A."/>
            <person name="Cheng S."/>
        </authorList>
    </citation>
    <scope>NUCLEOTIDE SEQUENCE [LARGE SCALE GENOMIC DNA]</scope>
    <source>
        <strain evidence="2">E1876</strain>
    </source>
</reference>
<dbReference type="AlphaFoldDB" id="A0A1A2NMP0"/>
<dbReference type="EMBL" id="LZKG01000129">
    <property type="protein sequence ID" value="OBI26843.1"/>
    <property type="molecule type" value="Genomic_DNA"/>
</dbReference>
<dbReference type="OrthoDB" id="3579809at2"/>
<evidence type="ECO:0000313" key="1">
    <source>
        <dbReference type="EMBL" id="OBI26843.1"/>
    </source>
</evidence>
<accession>A0A1A2NMP0</accession>
<protein>
    <recommendedName>
        <fullName evidence="3">AsnC family protein</fullName>
    </recommendedName>
</protein>
<dbReference type="Proteomes" id="UP000093943">
    <property type="component" value="Unassembled WGS sequence"/>
</dbReference>
<organism evidence="1 2">
    <name type="scientific">Mycolicibacter sinensis (strain JDM601)</name>
    <name type="common">Mycobacterium sinense</name>
    <dbReference type="NCBI Taxonomy" id="875328"/>
    <lineage>
        <taxon>Bacteria</taxon>
        <taxon>Bacillati</taxon>
        <taxon>Actinomycetota</taxon>
        <taxon>Actinomycetes</taxon>
        <taxon>Mycobacteriales</taxon>
        <taxon>Mycobacteriaceae</taxon>
        <taxon>Mycolicibacter</taxon>
    </lineage>
</organism>
<gene>
    <name evidence="1" type="ORF">A5710_00450</name>
</gene>
<evidence type="ECO:0000313" key="2">
    <source>
        <dbReference type="Proteomes" id="UP000093943"/>
    </source>
</evidence>
<sequence>MIATDDSTGLEQLSSATHPAWDAKAFRRIVAAVESVREADAELTAAVREARKRGDSWTAIAVALGTTRQAAQQRFGKLTD</sequence>
<evidence type="ECO:0008006" key="3">
    <source>
        <dbReference type="Google" id="ProtNLM"/>
    </source>
</evidence>